<organism evidence="2 3">
    <name type="scientific">Plasmodium falciparum (isolate 7G8)</name>
    <dbReference type="NCBI Taxonomy" id="57266"/>
    <lineage>
        <taxon>Eukaryota</taxon>
        <taxon>Sar</taxon>
        <taxon>Alveolata</taxon>
        <taxon>Apicomplexa</taxon>
        <taxon>Aconoidasida</taxon>
        <taxon>Haemosporida</taxon>
        <taxon>Plasmodiidae</taxon>
        <taxon>Plasmodium</taxon>
        <taxon>Plasmodium (Laverania)</taxon>
    </lineage>
</organism>
<name>W7FGK0_PLAF8</name>
<keyword evidence="1" id="KW-0472">Membrane</keyword>
<feature type="transmembrane region" description="Helical" evidence="1">
    <location>
        <begin position="33"/>
        <end position="54"/>
    </location>
</feature>
<protein>
    <submittedName>
        <fullName evidence="2">Uncharacterized protein</fullName>
    </submittedName>
</protein>
<sequence>MFLNKNTHYFIHAIIRLYELKGLFNSSLKYSMILFLNFPLYPHIILKLFSFSILCLREEMYLILLASYPKHFAWFKYFLFFILYSINFQFRDKKVFDSFLFLIENNIKSMTRPKKYMKL</sequence>
<gene>
    <name evidence="2" type="ORF">PFBG_02068</name>
</gene>
<dbReference type="EMBL" id="KE123609">
    <property type="protein sequence ID" value="EUR72864.1"/>
    <property type="molecule type" value="Genomic_DNA"/>
</dbReference>
<evidence type="ECO:0000313" key="2">
    <source>
        <dbReference type="EMBL" id="EUR72864.1"/>
    </source>
</evidence>
<evidence type="ECO:0000313" key="3">
    <source>
        <dbReference type="Proteomes" id="UP000030688"/>
    </source>
</evidence>
<accession>W7FGK0</accession>
<reference evidence="2 3" key="2">
    <citation type="submission" date="2013-02" db="EMBL/GenBank/DDBJ databases">
        <title>The Genome Sequence of Plasmodium falciparum 7G8.</title>
        <authorList>
            <consortium name="The Broad Institute Genome Sequencing Platform"/>
            <consortium name="The Broad Institute Genome Sequencing Center for Infectious Disease"/>
            <person name="Neafsey D."/>
            <person name="Cheeseman I."/>
            <person name="Volkman S."/>
            <person name="Adams J."/>
            <person name="Walker B."/>
            <person name="Young S.K."/>
            <person name="Zeng Q."/>
            <person name="Gargeya S."/>
            <person name="Fitzgerald M."/>
            <person name="Haas B."/>
            <person name="Abouelleil A."/>
            <person name="Alvarado L."/>
            <person name="Arachchi H.M."/>
            <person name="Berlin A.M."/>
            <person name="Chapman S.B."/>
            <person name="Dewar J."/>
            <person name="Goldberg J."/>
            <person name="Griggs A."/>
            <person name="Gujja S."/>
            <person name="Hansen M."/>
            <person name="Howarth C."/>
            <person name="Imamovic A."/>
            <person name="Larimer J."/>
            <person name="McCowan C."/>
            <person name="Murphy C."/>
            <person name="Neiman D."/>
            <person name="Pearson M."/>
            <person name="Priest M."/>
            <person name="Roberts A."/>
            <person name="Saif S."/>
            <person name="Shea T."/>
            <person name="Sisk P."/>
            <person name="Sykes S."/>
            <person name="Wortman J."/>
            <person name="Nusbaum C."/>
            <person name="Birren B."/>
        </authorList>
    </citation>
    <scope>NUCLEOTIDE SEQUENCE [LARGE SCALE GENOMIC DNA]</scope>
    <source>
        <strain evidence="2 3">7G8</strain>
    </source>
</reference>
<proteinExistence type="predicted"/>
<evidence type="ECO:0000256" key="1">
    <source>
        <dbReference type="SAM" id="Phobius"/>
    </source>
</evidence>
<reference evidence="3" key="1">
    <citation type="submission" date="2007-11" db="EMBL/GenBank/DDBJ databases">
        <authorList>
            <consortium name="The Broad Institute Genome Sequencing Platform"/>
            <person name="Volkman S.K."/>
            <person name="Daily J.P."/>
            <person name="Sarr O."/>
            <person name="Ndiaye D."/>
            <person name="Ndir O."/>
            <person name="Mboup S."/>
            <person name="Lukens A."/>
            <person name="Stange-Thomann N."/>
            <person name="Mauceli E."/>
            <person name="Gnerre S."/>
            <person name="Jaffe D."/>
            <person name="Zainoun J."/>
            <person name="Wiegand R.C."/>
            <person name="Birren B."/>
            <person name="Galagan J."/>
            <person name="Lander E."/>
            <person name="Wirth D.F."/>
        </authorList>
    </citation>
    <scope>NUCLEOTIDE SEQUENCE [LARGE SCALE GENOMIC DNA]</scope>
    <source>
        <strain evidence="3">7G8</strain>
    </source>
</reference>
<dbReference type="AlphaFoldDB" id="W7FGK0"/>
<keyword evidence="1" id="KW-1133">Transmembrane helix</keyword>
<feature type="transmembrane region" description="Helical" evidence="1">
    <location>
        <begin position="74"/>
        <end position="90"/>
    </location>
</feature>
<keyword evidence="1" id="KW-0812">Transmembrane</keyword>
<dbReference type="Proteomes" id="UP000030688">
    <property type="component" value="Unassembled WGS sequence"/>
</dbReference>